<dbReference type="GO" id="GO:0099402">
    <property type="term" value="P:plant organ development"/>
    <property type="evidence" value="ECO:0007669"/>
    <property type="project" value="UniProtKB-ARBA"/>
</dbReference>
<dbReference type="InterPro" id="IPR036291">
    <property type="entry name" value="NAD(P)-bd_dom_sf"/>
</dbReference>
<proteinExistence type="inferred from homology"/>
<dbReference type="GO" id="GO:0004014">
    <property type="term" value="F:adenosylmethionine decarboxylase activity"/>
    <property type="evidence" value="ECO:0007669"/>
    <property type="project" value="UniProtKB-EC"/>
</dbReference>
<dbReference type="FunFam" id="3.30.360.50:FF:000001">
    <property type="entry name" value="S-adenosylmethionine decarboxylase proenzyme"/>
    <property type="match status" value="1"/>
</dbReference>
<organism evidence="25 26">
    <name type="scientific">Rhododendron simsii</name>
    <name type="common">Sims's rhododendron</name>
    <dbReference type="NCBI Taxonomy" id="118357"/>
    <lineage>
        <taxon>Eukaryota</taxon>
        <taxon>Viridiplantae</taxon>
        <taxon>Streptophyta</taxon>
        <taxon>Embryophyta</taxon>
        <taxon>Tracheophyta</taxon>
        <taxon>Spermatophyta</taxon>
        <taxon>Magnoliopsida</taxon>
        <taxon>eudicotyledons</taxon>
        <taxon>Gunneridae</taxon>
        <taxon>Pentapetalae</taxon>
        <taxon>asterids</taxon>
        <taxon>Ericales</taxon>
        <taxon>Ericaceae</taxon>
        <taxon>Ericoideae</taxon>
        <taxon>Rhodoreae</taxon>
        <taxon>Rhododendron</taxon>
    </lineage>
</organism>
<evidence type="ECO:0000256" key="13">
    <source>
        <dbReference type="ARBA" id="ARBA00023002"/>
    </source>
</evidence>
<evidence type="ECO:0000256" key="21">
    <source>
        <dbReference type="ARBA" id="ARBA00023317"/>
    </source>
</evidence>
<dbReference type="Proteomes" id="UP000626092">
    <property type="component" value="Unassembled WGS sequence"/>
</dbReference>
<dbReference type="OrthoDB" id="1068353at2759"/>
<accession>A0A834M205</accession>
<evidence type="ECO:0000256" key="4">
    <source>
        <dbReference type="ARBA" id="ARBA00005959"/>
    </source>
</evidence>
<evidence type="ECO:0000256" key="3">
    <source>
        <dbReference type="ARBA" id="ARBA00004911"/>
    </source>
</evidence>
<comment type="pathway">
    <text evidence="2">Nucleotide-sugar biosynthesis; GDP-L-fucose biosynthesis via de novo pathway; GDP-L-fucose from GDP-alpha-D-mannose: step 2/2.</text>
</comment>
<dbReference type="FunFam" id="3.60.90.10:FF:000002">
    <property type="entry name" value="S-adenosylmethionine decarboxylase proenzyme"/>
    <property type="match status" value="1"/>
</dbReference>
<dbReference type="InterPro" id="IPR018166">
    <property type="entry name" value="S-AdoMet_deCO2ase_CS"/>
</dbReference>
<comment type="cofactor">
    <cofactor evidence="1">
        <name>pyruvate</name>
        <dbReference type="ChEBI" id="CHEBI:15361"/>
    </cofactor>
</comment>
<dbReference type="NCBIfam" id="TIGR00535">
    <property type="entry name" value="SAM_DCase"/>
    <property type="match status" value="1"/>
</dbReference>
<dbReference type="Pfam" id="PF01536">
    <property type="entry name" value="SAM_decarbox"/>
    <property type="match status" value="1"/>
</dbReference>
<keyword evidence="19" id="KW-0511">Multifunctional enzyme</keyword>
<evidence type="ECO:0000256" key="23">
    <source>
        <dbReference type="ARBA" id="ARBA00051935"/>
    </source>
</evidence>
<dbReference type="SUPFAM" id="SSF51735">
    <property type="entry name" value="NAD(P)-binding Rossmann-fold domains"/>
    <property type="match status" value="1"/>
</dbReference>
<dbReference type="GO" id="GO:0016853">
    <property type="term" value="F:isomerase activity"/>
    <property type="evidence" value="ECO:0007669"/>
    <property type="project" value="UniProtKB-KW"/>
</dbReference>
<comment type="catalytic activity">
    <reaction evidence="22">
        <text>S-adenosyl-L-methionine + H(+) = S-adenosyl 3-(methylsulfanyl)propylamine + CO2</text>
        <dbReference type="Rhea" id="RHEA:15981"/>
        <dbReference type="ChEBI" id="CHEBI:15378"/>
        <dbReference type="ChEBI" id="CHEBI:16526"/>
        <dbReference type="ChEBI" id="CHEBI:57443"/>
        <dbReference type="ChEBI" id="CHEBI:59789"/>
        <dbReference type="EC" id="4.1.1.50"/>
    </reaction>
</comment>
<evidence type="ECO:0000256" key="16">
    <source>
        <dbReference type="ARBA" id="ARBA00023145"/>
    </source>
</evidence>
<evidence type="ECO:0000256" key="10">
    <source>
        <dbReference type="ARBA" id="ARBA00022793"/>
    </source>
</evidence>
<dbReference type="SUPFAM" id="SSF56276">
    <property type="entry name" value="S-adenosylmethionine decarboxylase"/>
    <property type="match status" value="1"/>
</dbReference>
<evidence type="ECO:0000256" key="18">
    <source>
        <dbReference type="ARBA" id="ARBA00023239"/>
    </source>
</evidence>
<dbReference type="InterPro" id="IPR001985">
    <property type="entry name" value="S-AdoMet_decarboxylase_euk"/>
</dbReference>
<evidence type="ECO:0000256" key="12">
    <source>
        <dbReference type="ARBA" id="ARBA00022857"/>
    </source>
</evidence>
<dbReference type="AlphaFoldDB" id="A0A834M205"/>
<dbReference type="PROSITE" id="PS01336">
    <property type="entry name" value="ADOMETDC"/>
    <property type="match status" value="1"/>
</dbReference>
<name>A0A834M205_RHOSS</name>
<keyword evidence="18" id="KW-0456">Lyase</keyword>
<dbReference type="Gene3D" id="3.90.25.10">
    <property type="entry name" value="UDP-galactose 4-epimerase, domain 1"/>
    <property type="match status" value="1"/>
</dbReference>
<evidence type="ECO:0000256" key="14">
    <source>
        <dbReference type="ARBA" id="ARBA00023066"/>
    </source>
</evidence>
<keyword evidence="26" id="KW-1185">Reference proteome</keyword>
<evidence type="ECO:0000256" key="20">
    <source>
        <dbReference type="ARBA" id="ARBA00023270"/>
    </source>
</evidence>
<comment type="pathway">
    <text evidence="3">Amine and polyamine biosynthesis; S-adenosylmethioninamine biosynthesis; S-adenosylmethioninamine from S-adenosyl-L-methionine: step 1/1.</text>
</comment>
<dbReference type="CDD" id="cd05239">
    <property type="entry name" value="GDP_FS_SDR_e"/>
    <property type="match status" value="1"/>
</dbReference>
<evidence type="ECO:0000256" key="22">
    <source>
        <dbReference type="ARBA" id="ARBA00048112"/>
    </source>
</evidence>
<dbReference type="GO" id="GO:0050577">
    <property type="term" value="F:GDP-L-fucose synthase activity"/>
    <property type="evidence" value="ECO:0007669"/>
    <property type="project" value="UniProtKB-EC"/>
</dbReference>
<keyword evidence="16" id="KW-0865">Zymogen</keyword>
<comment type="catalytic activity">
    <reaction evidence="23">
        <text>GDP-beta-L-fucose + NADP(+) = GDP-4-dehydro-alpha-D-rhamnose + NADPH + H(+)</text>
        <dbReference type="Rhea" id="RHEA:18885"/>
        <dbReference type="ChEBI" id="CHEBI:15378"/>
        <dbReference type="ChEBI" id="CHEBI:57273"/>
        <dbReference type="ChEBI" id="CHEBI:57783"/>
        <dbReference type="ChEBI" id="CHEBI:57964"/>
        <dbReference type="ChEBI" id="CHEBI:58349"/>
        <dbReference type="EC" id="1.1.1.271"/>
    </reaction>
</comment>
<dbReference type="UniPathway" id="UPA00128">
    <property type="reaction ID" value="UER00191"/>
</dbReference>
<dbReference type="InterPro" id="IPR048283">
    <property type="entry name" value="AdoMetDC-like"/>
</dbReference>
<dbReference type="Gene3D" id="3.40.50.720">
    <property type="entry name" value="NAD(P)-binding Rossmann-like Domain"/>
    <property type="match status" value="1"/>
</dbReference>
<keyword evidence="15" id="KW-0620">Polyamine biosynthesis</keyword>
<evidence type="ECO:0000256" key="5">
    <source>
        <dbReference type="ARBA" id="ARBA00008466"/>
    </source>
</evidence>
<keyword evidence="10" id="KW-0210">Decarboxylase</keyword>
<evidence type="ECO:0000256" key="15">
    <source>
        <dbReference type="ARBA" id="ARBA00023115"/>
    </source>
</evidence>
<dbReference type="InterPro" id="IPR028614">
    <property type="entry name" value="GDP_fucose/colitose_synth"/>
</dbReference>
<dbReference type="EC" id="1.1.1.271" evidence="7"/>
<keyword evidence="21" id="KW-0670">Pyruvate</keyword>
<keyword evidence="13" id="KW-0560">Oxidoreductase</keyword>
<dbReference type="Pfam" id="PF01370">
    <property type="entry name" value="Epimerase"/>
    <property type="match status" value="1"/>
</dbReference>
<evidence type="ECO:0000259" key="24">
    <source>
        <dbReference type="Pfam" id="PF01370"/>
    </source>
</evidence>
<gene>
    <name evidence="25" type="ORF">RHSIM_Rhsim01G0021100</name>
</gene>
<evidence type="ECO:0000256" key="17">
    <source>
        <dbReference type="ARBA" id="ARBA00023235"/>
    </source>
</evidence>
<evidence type="ECO:0000256" key="6">
    <source>
        <dbReference type="ARBA" id="ARBA00012357"/>
    </source>
</evidence>
<dbReference type="GO" id="GO:0042351">
    <property type="term" value="P:'de novo' GDP-L-fucose biosynthetic process"/>
    <property type="evidence" value="ECO:0007669"/>
    <property type="project" value="UniProtKB-UniPathway"/>
</dbReference>
<keyword evidence="20" id="KW-0704">Schiff base</keyword>
<dbReference type="HAMAP" id="MF_00956">
    <property type="entry name" value="GDP_fucose_synth"/>
    <property type="match status" value="1"/>
</dbReference>
<dbReference type="EC" id="4.1.1.50" evidence="6"/>
<keyword evidence="12" id="KW-0521">NADP</keyword>
<dbReference type="GO" id="GO:0008295">
    <property type="term" value="P:spermidine biosynthetic process"/>
    <property type="evidence" value="ECO:0007669"/>
    <property type="project" value="UniProtKB-KW"/>
</dbReference>
<dbReference type="UniPathway" id="UPA00331">
    <property type="reaction ID" value="UER00451"/>
</dbReference>
<dbReference type="FunFam" id="3.40.50.720:FF:000101">
    <property type="entry name" value="GDP-L-fucose synthase"/>
    <property type="match status" value="1"/>
</dbReference>
<keyword evidence="11" id="KW-0068">Autocatalytic cleavage</keyword>
<comment type="similarity">
    <text evidence="5">Belongs to the eukaryotic AdoMetDC family.</text>
</comment>
<evidence type="ECO:0000256" key="8">
    <source>
        <dbReference type="ARBA" id="ARBA00020217"/>
    </source>
</evidence>
<comment type="caution">
    <text evidence="25">The sequence shown here is derived from an EMBL/GenBank/DDBJ whole genome shotgun (WGS) entry which is preliminary data.</text>
</comment>
<evidence type="ECO:0000313" key="26">
    <source>
        <dbReference type="Proteomes" id="UP000626092"/>
    </source>
</evidence>
<reference evidence="25" key="1">
    <citation type="submission" date="2019-11" db="EMBL/GenBank/DDBJ databases">
        <authorList>
            <person name="Liu Y."/>
            <person name="Hou J."/>
            <person name="Li T.-Q."/>
            <person name="Guan C.-H."/>
            <person name="Wu X."/>
            <person name="Wu H.-Z."/>
            <person name="Ling F."/>
            <person name="Zhang R."/>
            <person name="Shi X.-G."/>
            <person name="Ren J.-P."/>
            <person name="Chen E.-F."/>
            <person name="Sun J.-M."/>
        </authorList>
    </citation>
    <scope>NUCLEOTIDE SEQUENCE</scope>
    <source>
        <strain evidence="25">Adult_tree_wgs_1</strain>
        <tissue evidence="25">Leaves</tissue>
    </source>
</reference>
<sequence>MAVSPIGFEGFEKRLEINFSDPPLFADPQGRGLRSLTRSQLDSILEPACCTIVAQLSNSEFDSYVLSESSLFVYPLKIILKTCGTTKLLLSIPQILKLADSLSLGVDSVRYSRGTFIFQNSQPAPHRSFSEEVAFLNRFFRNGAAFVLGDPTVPNRQWHVYYSSVVPCKPSPLAKDRTAAINLEMCMTGLDRTKAAVFFKDSGCEMTKKSGISDIIPGHVICDFEFEPCGYSMNGIEGPAYSTVHVTPEDGFSYASYEAMGFDPGSIGFEPLVGRVLKCFKPAEFTVAVTCLGGSGAGSEWGYGDVEGYTCESVVKQELPGGGRCIVYRCFVAKGKECAVSTHAAVKSAMDCWNEVVEEGGAVAASPCMSAAYGLGQVEGQLDPFTLDKSAKIFVAGHRGLVGSALVRKLTHLGFTNLLLVTHSDLDLTNQSEVESFFSTHKPHLVILAAAKVGGIHANNTYPADFITLNLQIQTNVITSAFRHGVKKLLFLGSSCIYPKFAPQPISEESLLTGPLEPTNEMYAIAKIAGIKMCQGYRVQYGWDAISAMPTNLYGPNDNFHPENSHVLPGLMRRFHEAKVLGRKEVVVWGTGMPLREFLHVDDLADALVFLMERYSGLGHVNVGSGVEVSIKELAELVKEVVGFEGEIVWDNSKPDGTPRKLMDSSKLAGMGWVPKISLRDGLVDTYQWYLENVKQ</sequence>
<dbReference type="Gene3D" id="3.60.90.10">
    <property type="entry name" value="S-adenosylmethionine decarboxylase"/>
    <property type="match status" value="1"/>
</dbReference>
<protein>
    <recommendedName>
        <fullName evidence="8">S-adenosylmethionine decarboxylase proenzyme</fullName>
        <ecNumber evidence="7">1.1.1.271</ecNumber>
        <ecNumber evidence="6">4.1.1.50</ecNumber>
    </recommendedName>
</protein>
<dbReference type="GO" id="GO:0006597">
    <property type="term" value="P:spermine biosynthetic process"/>
    <property type="evidence" value="ECO:0007669"/>
    <property type="project" value="InterPro"/>
</dbReference>
<keyword evidence="14" id="KW-0745">Spermidine biosynthesis</keyword>
<dbReference type="Gene3D" id="3.30.360.50">
    <property type="entry name" value="S-adenosylmethionine decarboxylase"/>
    <property type="match status" value="1"/>
</dbReference>
<evidence type="ECO:0000256" key="11">
    <source>
        <dbReference type="ARBA" id="ARBA00022813"/>
    </source>
</evidence>
<dbReference type="PANTHER" id="PTHR43238:SF1">
    <property type="entry name" value="GDP-L-FUCOSE SYNTHASE"/>
    <property type="match status" value="1"/>
</dbReference>
<dbReference type="InterPro" id="IPR016067">
    <property type="entry name" value="S-AdoMet_deCO2ase_core"/>
</dbReference>
<comment type="similarity">
    <text evidence="4">Belongs to the NAD(P)-dependent epimerase/dehydratase family. Fucose synthase subfamily.</text>
</comment>
<dbReference type="PANTHER" id="PTHR43238">
    <property type="entry name" value="GDP-L-FUCOSE SYNTHASE"/>
    <property type="match status" value="1"/>
</dbReference>
<evidence type="ECO:0000256" key="9">
    <source>
        <dbReference type="ARBA" id="ARBA00022691"/>
    </source>
</evidence>
<evidence type="ECO:0000256" key="1">
    <source>
        <dbReference type="ARBA" id="ARBA00001928"/>
    </source>
</evidence>
<evidence type="ECO:0000313" key="25">
    <source>
        <dbReference type="EMBL" id="KAF7154213.1"/>
    </source>
</evidence>
<keyword evidence="17" id="KW-0413">Isomerase</keyword>
<dbReference type="EMBL" id="WJXA01000001">
    <property type="protein sequence ID" value="KAF7154213.1"/>
    <property type="molecule type" value="Genomic_DNA"/>
</dbReference>
<evidence type="ECO:0000256" key="7">
    <source>
        <dbReference type="ARBA" id="ARBA00012371"/>
    </source>
</evidence>
<evidence type="ECO:0000256" key="2">
    <source>
        <dbReference type="ARBA" id="ARBA00004883"/>
    </source>
</evidence>
<evidence type="ECO:0000256" key="19">
    <source>
        <dbReference type="ARBA" id="ARBA00023268"/>
    </source>
</evidence>
<feature type="domain" description="NAD-dependent epimerase/dehydratase" evidence="24">
    <location>
        <begin position="393"/>
        <end position="624"/>
    </location>
</feature>
<keyword evidence="9" id="KW-0949">S-adenosyl-L-methionine</keyword>
<dbReference type="InterPro" id="IPR001509">
    <property type="entry name" value="Epimerase_deHydtase"/>
</dbReference>